<keyword evidence="6" id="KW-1185">Reference proteome</keyword>
<dbReference type="SMART" id="SM00298">
    <property type="entry name" value="CHROMO"/>
    <property type="match status" value="1"/>
</dbReference>
<dbReference type="Pfam" id="PF01393">
    <property type="entry name" value="Chromo_shadow"/>
    <property type="match status" value="1"/>
</dbReference>
<evidence type="ECO:0000313" key="6">
    <source>
        <dbReference type="Proteomes" id="UP001222932"/>
    </source>
</evidence>
<evidence type="ECO:0000259" key="4">
    <source>
        <dbReference type="PROSITE" id="PS50013"/>
    </source>
</evidence>
<dbReference type="Pfam" id="PF00385">
    <property type="entry name" value="Chromo"/>
    <property type="match status" value="1"/>
</dbReference>
<dbReference type="PANTHER" id="PTHR22812">
    <property type="entry name" value="CHROMOBOX PROTEIN"/>
    <property type="match status" value="1"/>
</dbReference>
<feature type="compositionally biased region" description="Acidic residues" evidence="3">
    <location>
        <begin position="28"/>
        <end position="41"/>
    </location>
</feature>
<reference evidence="5" key="2">
    <citation type="submission" date="2023-06" db="EMBL/GenBank/DDBJ databases">
        <authorList>
            <person name="Kobayashi Y."/>
            <person name="Kayamori A."/>
            <person name="Aoki K."/>
            <person name="Shiwa Y."/>
            <person name="Fujita N."/>
            <person name="Sugita T."/>
            <person name="Iwasaki W."/>
            <person name="Tanaka N."/>
            <person name="Takashima M."/>
        </authorList>
    </citation>
    <scope>NUCLEOTIDE SEQUENCE</scope>
    <source>
        <strain evidence="5">HIS016</strain>
    </source>
</reference>
<evidence type="ECO:0000313" key="5">
    <source>
        <dbReference type="EMBL" id="GMK55883.1"/>
    </source>
</evidence>
<reference evidence="5" key="1">
    <citation type="journal article" date="2023" name="BMC Genomics">
        <title>Chromosome-level genome assemblies of Cutaneotrichosporon spp. (Trichosporonales, Basidiomycota) reveal imbalanced evolution between nucleotide sequences and chromosome synteny.</title>
        <authorList>
            <person name="Kobayashi Y."/>
            <person name="Kayamori A."/>
            <person name="Aoki K."/>
            <person name="Shiwa Y."/>
            <person name="Matsutani M."/>
            <person name="Fujita N."/>
            <person name="Sugita T."/>
            <person name="Iwasaki W."/>
            <person name="Tanaka N."/>
            <person name="Takashima M."/>
        </authorList>
    </citation>
    <scope>NUCLEOTIDE SEQUENCE</scope>
    <source>
        <strain evidence="5">HIS016</strain>
    </source>
</reference>
<organism evidence="5 6">
    <name type="scientific">Cutaneotrichosporon spelunceum</name>
    <dbReference type="NCBI Taxonomy" id="1672016"/>
    <lineage>
        <taxon>Eukaryota</taxon>
        <taxon>Fungi</taxon>
        <taxon>Dikarya</taxon>
        <taxon>Basidiomycota</taxon>
        <taxon>Agaricomycotina</taxon>
        <taxon>Tremellomycetes</taxon>
        <taxon>Trichosporonales</taxon>
        <taxon>Trichosporonaceae</taxon>
        <taxon>Cutaneotrichosporon</taxon>
    </lineage>
</organism>
<dbReference type="SUPFAM" id="SSF54160">
    <property type="entry name" value="Chromo domain-like"/>
    <property type="match status" value="2"/>
</dbReference>
<dbReference type="GO" id="GO:0005634">
    <property type="term" value="C:nucleus"/>
    <property type="evidence" value="ECO:0007669"/>
    <property type="project" value="UniProtKB-SubCell"/>
</dbReference>
<feature type="region of interest" description="Disordered" evidence="3">
    <location>
        <begin position="90"/>
        <end position="122"/>
    </location>
</feature>
<dbReference type="InterPro" id="IPR051219">
    <property type="entry name" value="Heterochromatin_chromo-domain"/>
</dbReference>
<dbReference type="Gene3D" id="2.40.50.40">
    <property type="match status" value="2"/>
</dbReference>
<dbReference type="InterPro" id="IPR023780">
    <property type="entry name" value="Chromo_domain"/>
</dbReference>
<sequence length="208" mass="23730">MANEYPEADETEHEVATEDPGPAKADVIEDDGEEEEEEYEVEGIVGHKMEKGKWKYLVSWKGYGSEHNTWEPETNLEHARDMIDAYIATQPKHAPKRGRPSGTPSKPSAKRGRPSKASQAKVTVADNELAFSDTHNDPFDKFMDIPDWEPLVKQVDTMERGSNGKLAVFLTMKSGERFAQTTDVVYKRCPQTMLRFYEKYLKWRNDGT</sequence>
<feature type="domain" description="Chromo" evidence="4">
    <location>
        <begin position="39"/>
        <end position="86"/>
    </location>
</feature>
<evidence type="ECO:0000256" key="1">
    <source>
        <dbReference type="ARBA" id="ARBA00004123"/>
    </source>
</evidence>
<dbReference type="InterPro" id="IPR000953">
    <property type="entry name" value="Chromo/chromo_shadow_dom"/>
</dbReference>
<dbReference type="InterPro" id="IPR017984">
    <property type="entry name" value="Chromo_dom_subgr"/>
</dbReference>
<dbReference type="Proteomes" id="UP001222932">
    <property type="component" value="Unassembled WGS sequence"/>
</dbReference>
<dbReference type="InterPro" id="IPR008251">
    <property type="entry name" value="Chromo_shadow_dom"/>
</dbReference>
<comment type="caution">
    <text evidence="5">The sequence shown here is derived from an EMBL/GenBank/DDBJ whole genome shotgun (WGS) entry which is preliminary data.</text>
</comment>
<name>A0AAD3YBA0_9TREE</name>
<evidence type="ECO:0000256" key="2">
    <source>
        <dbReference type="ARBA" id="ARBA00023242"/>
    </source>
</evidence>
<dbReference type="CDD" id="cd00024">
    <property type="entry name" value="CD_CSD"/>
    <property type="match status" value="1"/>
</dbReference>
<keyword evidence="2" id="KW-0539">Nucleus</keyword>
<feature type="compositionally biased region" description="Acidic residues" evidence="3">
    <location>
        <begin position="1"/>
        <end position="12"/>
    </location>
</feature>
<dbReference type="GO" id="GO:0006338">
    <property type="term" value="P:chromatin remodeling"/>
    <property type="evidence" value="ECO:0007669"/>
    <property type="project" value="UniProtKB-ARBA"/>
</dbReference>
<dbReference type="EMBL" id="BTCM01000002">
    <property type="protein sequence ID" value="GMK55883.1"/>
    <property type="molecule type" value="Genomic_DNA"/>
</dbReference>
<dbReference type="InterPro" id="IPR016197">
    <property type="entry name" value="Chromo-like_dom_sf"/>
</dbReference>
<accession>A0AAD3YBA0</accession>
<comment type="subcellular location">
    <subcellularLocation>
        <location evidence="1">Nucleus</location>
    </subcellularLocation>
</comment>
<evidence type="ECO:0000256" key="3">
    <source>
        <dbReference type="SAM" id="MobiDB-lite"/>
    </source>
</evidence>
<proteinExistence type="predicted"/>
<dbReference type="SMART" id="SM00300">
    <property type="entry name" value="ChSh"/>
    <property type="match status" value="1"/>
</dbReference>
<dbReference type="PROSITE" id="PS50013">
    <property type="entry name" value="CHROMO_2"/>
    <property type="match status" value="1"/>
</dbReference>
<protein>
    <recommendedName>
        <fullName evidence="4">Chromo domain-containing protein</fullName>
    </recommendedName>
</protein>
<dbReference type="PRINTS" id="PR00504">
    <property type="entry name" value="CHROMODOMAIN"/>
</dbReference>
<feature type="region of interest" description="Disordered" evidence="3">
    <location>
        <begin position="1"/>
        <end position="44"/>
    </location>
</feature>
<gene>
    <name evidence="5" type="ORF">CspeluHIS016_0209390</name>
</gene>
<dbReference type="AlphaFoldDB" id="A0AAD3YBA0"/>